<dbReference type="GO" id="GO:0042773">
    <property type="term" value="P:ATP synthesis coupled electron transport"/>
    <property type="evidence" value="ECO:0007669"/>
    <property type="project" value="InterPro"/>
</dbReference>
<evidence type="ECO:0000256" key="6">
    <source>
        <dbReference type="RuleBase" id="RU000320"/>
    </source>
</evidence>
<keyword evidence="5" id="KW-0874">Quinone</keyword>
<feature type="transmembrane region" description="Helical" evidence="5">
    <location>
        <begin position="33"/>
        <end position="52"/>
    </location>
</feature>
<feature type="transmembrane region" description="Helical" evidence="5">
    <location>
        <begin position="133"/>
        <end position="152"/>
    </location>
</feature>
<evidence type="ECO:0000256" key="5">
    <source>
        <dbReference type="HAMAP-Rule" id="MF_00445"/>
    </source>
</evidence>
<dbReference type="PANTHER" id="PTHR22773">
    <property type="entry name" value="NADH DEHYDROGENASE"/>
    <property type="match status" value="1"/>
</dbReference>
<evidence type="ECO:0000256" key="3">
    <source>
        <dbReference type="ARBA" id="ARBA00022989"/>
    </source>
</evidence>
<keyword evidence="5" id="KW-1278">Translocase</keyword>
<comment type="subunit">
    <text evidence="5">NDH-1 is composed of 14 different subunits. Subunits NuoA, H, J, K, L, M, N constitute the membrane sector of the complex.</text>
</comment>
<evidence type="ECO:0000256" key="1">
    <source>
        <dbReference type="ARBA" id="ARBA00004127"/>
    </source>
</evidence>
<gene>
    <name evidence="8" type="primary">nuoN-1</name>
    <name evidence="5" type="synonym">nuoN</name>
    <name evidence="8" type="ORF">GCM10007100_33000</name>
</gene>
<reference evidence="8" key="1">
    <citation type="journal article" date="2014" name="Int. J. Syst. Evol. Microbiol.">
        <title>Complete genome sequence of Corynebacterium casei LMG S-19264T (=DSM 44701T), isolated from a smear-ripened cheese.</title>
        <authorList>
            <consortium name="US DOE Joint Genome Institute (JGI-PGF)"/>
            <person name="Walter F."/>
            <person name="Albersmeier A."/>
            <person name="Kalinowski J."/>
            <person name="Ruckert C."/>
        </authorList>
    </citation>
    <scope>NUCLEOTIDE SEQUENCE</scope>
    <source>
        <strain evidence="8">KCTC 12988</strain>
    </source>
</reference>
<dbReference type="InterPro" id="IPR001750">
    <property type="entry name" value="ND/Mrp_TM"/>
</dbReference>
<evidence type="ECO:0000313" key="8">
    <source>
        <dbReference type="EMBL" id="GHC63012.1"/>
    </source>
</evidence>
<keyword evidence="5" id="KW-0813">Transport</keyword>
<feature type="transmembrane region" description="Helical" evidence="5">
    <location>
        <begin position="164"/>
        <end position="185"/>
    </location>
</feature>
<dbReference type="GO" id="GO:0050136">
    <property type="term" value="F:NADH dehydrogenase (quinone) (non-electrogenic) activity"/>
    <property type="evidence" value="ECO:0007669"/>
    <property type="project" value="UniProtKB-UniRule"/>
</dbReference>
<dbReference type="AlphaFoldDB" id="A0A918WND7"/>
<dbReference type="GO" id="GO:0048038">
    <property type="term" value="F:quinone binding"/>
    <property type="evidence" value="ECO:0007669"/>
    <property type="project" value="UniProtKB-KW"/>
</dbReference>
<feature type="transmembrane region" description="Helical" evidence="5">
    <location>
        <begin position="6"/>
        <end position="26"/>
    </location>
</feature>
<dbReference type="GO" id="GO:0005886">
    <property type="term" value="C:plasma membrane"/>
    <property type="evidence" value="ECO:0007669"/>
    <property type="project" value="UniProtKB-SubCell"/>
</dbReference>
<dbReference type="NCBIfam" id="TIGR01770">
    <property type="entry name" value="NDH_I_N"/>
    <property type="match status" value="1"/>
</dbReference>
<sequence length="493" mass="53253">MHLPLHYLEVIVVALGLIVLLAEAFFPREKKAILGWFAVAGLVATFVLLIFANRDISGPELDRFYATDDQAIFFKGFALIITALMLLMAIDYRKVLTRFTEDPSSEDGTGEFYALPLFACAGMMWMASAKDLVMAFVALELTTITFYVLVAYMRRNVGSLEAGVKYLILGALSTGFLVYGIAWIYGITGTMSLEAINLVLSPEALSTNNIAQNTTALLFGIALIVVALAFKVGAVPMHLWIPDVYQGAPTPTTTFLSVGSKAAGFIVAMRILEPFLTHEITRDKTIFILTILAAATILVGSLAAIAQTNLKRLLAYSSVANAGFILLAVAAWKGSSETDLSSFQVVGFYLATYLIMTVAALFALQSISQSTGSESIASLRGLAQTHPSLAWTLTIIFSALAGLPLTVGFVGKFFVFRAAVYSDLWLAVGCGFVGAAAGFYFYFKVIREMFWSPSEHGPEIYLSSTAKAVIYPAAILIIFLGLYPQPILALLGK</sequence>
<dbReference type="RefSeq" id="WP_189572426.1">
    <property type="nucleotide sequence ID" value="NZ_BMXI01000016.1"/>
</dbReference>
<dbReference type="HAMAP" id="MF_00445">
    <property type="entry name" value="NDH1_NuoN_1"/>
    <property type="match status" value="1"/>
</dbReference>
<keyword evidence="5" id="KW-0520">NAD</keyword>
<keyword evidence="3 5" id="KW-1133">Transmembrane helix</keyword>
<dbReference type="Proteomes" id="UP000644507">
    <property type="component" value="Unassembled WGS sequence"/>
</dbReference>
<dbReference type="EC" id="7.1.1.-" evidence="5"/>
<name>A0A918WND7_9BACT</name>
<protein>
    <recommendedName>
        <fullName evidence="5">NADH-quinone oxidoreductase subunit N</fullName>
        <ecNumber evidence="5">7.1.1.-</ecNumber>
    </recommendedName>
    <alternativeName>
        <fullName evidence="5">NADH dehydrogenase I subunit N</fullName>
    </alternativeName>
    <alternativeName>
        <fullName evidence="5">NDH-1 subunit N</fullName>
    </alternativeName>
</protein>
<dbReference type="GO" id="GO:0008137">
    <property type="term" value="F:NADH dehydrogenase (ubiquinone) activity"/>
    <property type="evidence" value="ECO:0007669"/>
    <property type="project" value="InterPro"/>
</dbReference>
<keyword evidence="5" id="KW-1003">Cell membrane</keyword>
<feature type="transmembrane region" description="Helical" evidence="5">
    <location>
        <begin position="286"/>
        <end position="307"/>
    </location>
</feature>
<comment type="catalytic activity">
    <reaction evidence="5">
        <text>a quinone + NADH + 5 H(+)(in) = a quinol + NAD(+) + 4 H(+)(out)</text>
        <dbReference type="Rhea" id="RHEA:57888"/>
        <dbReference type="ChEBI" id="CHEBI:15378"/>
        <dbReference type="ChEBI" id="CHEBI:24646"/>
        <dbReference type="ChEBI" id="CHEBI:57540"/>
        <dbReference type="ChEBI" id="CHEBI:57945"/>
        <dbReference type="ChEBI" id="CHEBI:132124"/>
    </reaction>
</comment>
<feature type="transmembrane region" description="Helical" evidence="5">
    <location>
        <begin position="423"/>
        <end position="443"/>
    </location>
</feature>
<keyword evidence="2 5" id="KW-0812">Transmembrane</keyword>
<feature type="transmembrane region" description="Helical" evidence="5">
    <location>
        <begin position="313"/>
        <end position="334"/>
    </location>
</feature>
<dbReference type="GO" id="GO:0012505">
    <property type="term" value="C:endomembrane system"/>
    <property type="evidence" value="ECO:0007669"/>
    <property type="project" value="UniProtKB-SubCell"/>
</dbReference>
<evidence type="ECO:0000259" key="7">
    <source>
        <dbReference type="Pfam" id="PF00361"/>
    </source>
</evidence>
<feature type="transmembrane region" description="Helical" evidence="5">
    <location>
        <begin position="388"/>
        <end position="411"/>
    </location>
</feature>
<feature type="transmembrane region" description="Helical" evidence="5">
    <location>
        <begin position="346"/>
        <end position="368"/>
    </location>
</feature>
<evidence type="ECO:0000313" key="9">
    <source>
        <dbReference type="Proteomes" id="UP000644507"/>
    </source>
</evidence>
<comment type="similarity">
    <text evidence="5">Belongs to the complex I subunit 2 family.</text>
</comment>
<feature type="domain" description="NADH:quinone oxidoreductase/Mrp antiporter transmembrane" evidence="7">
    <location>
        <begin position="129"/>
        <end position="435"/>
    </location>
</feature>
<feature type="transmembrane region" description="Helical" evidence="5">
    <location>
        <begin position="72"/>
        <end position="90"/>
    </location>
</feature>
<evidence type="ECO:0000256" key="4">
    <source>
        <dbReference type="ARBA" id="ARBA00023136"/>
    </source>
</evidence>
<accession>A0A918WND7</accession>
<keyword evidence="4 5" id="KW-0472">Membrane</keyword>
<keyword evidence="5" id="KW-0830">Ubiquinone</keyword>
<comment type="subcellular location">
    <subcellularLocation>
        <location evidence="5">Cell membrane</location>
        <topology evidence="5">Multi-pass membrane protein</topology>
    </subcellularLocation>
    <subcellularLocation>
        <location evidence="1">Endomembrane system</location>
        <topology evidence="1">Multi-pass membrane protein</topology>
    </subcellularLocation>
    <subcellularLocation>
        <location evidence="6">Membrane</location>
        <topology evidence="6">Multi-pass membrane protein</topology>
    </subcellularLocation>
</comment>
<keyword evidence="9" id="KW-1185">Reference proteome</keyword>
<feature type="transmembrane region" description="Helical" evidence="5">
    <location>
        <begin position="469"/>
        <end position="491"/>
    </location>
</feature>
<dbReference type="InterPro" id="IPR010096">
    <property type="entry name" value="NADH-Q_OxRdtase_suN/2"/>
</dbReference>
<evidence type="ECO:0000256" key="2">
    <source>
        <dbReference type="ARBA" id="ARBA00022692"/>
    </source>
</evidence>
<dbReference type="EMBL" id="BMXI01000016">
    <property type="protein sequence ID" value="GHC63012.1"/>
    <property type="molecule type" value="Genomic_DNA"/>
</dbReference>
<proteinExistence type="inferred from homology"/>
<comment type="caution">
    <text evidence="8">The sequence shown here is derived from an EMBL/GenBank/DDBJ whole genome shotgun (WGS) entry which is preliminary data.</text>
</comment>
<comment type="function">
    <text evidence="5">NDH-1 shuttles electrons from NADH, via FMN and iron-sulfur (Fe-S) centers, to quinones in the respiratory chain. The immediate electron acceptor for the enzyme in this species is believed to be ubiquinone. Couples the redox reaction to proton translocation (for every two electrons transferred, four hydrogen ions are translocated across the cytoplasmic membrane), and thus conserves the redox energy in a proton gradient.</text>
</comment>
<dbReference type="Pfam" id="PF00361">
    <property type="entry name" value="Proton_antipo_M"/>
    <property type="match status" value="1"/>
</dbReference>
<organism evidence="8 9">
    <name type="scientific">Roseibacillus persicicus</name>
    <dbReference type="NCBI Taxonomy" id="454148"/>
    <lineage>
        <taxon>Bacteria</taxon>
        <taxon>Pseudomonadati</taxon>
        <taxon>Verrucomicrobiota</taxon>
        <taxon>Verrucomicrobiia</taxon>
        <taxon>Verrucomicrobiales</taxon>
        <taxon>Verrucomicrobiaceae</taxon>
        <taxon>Roseibacillus</taxon>
    </lineage>
</organism>
<reference evidence="8" key="2">
    <citation type="submission" date="2020-09" db="EMBL/GenBank/DDBJ databases">
        <authorList>
            <person name="Sun Q."/>
            <person name="Kim S."/>
        </authorList>
    </citation>
    <scope>NUCLEOTIDE SEQUENCE</scope>
    <source>
        <strain evidence="8">KCTC 12988</strain>
    </source>
</reference>
<feature type="transmembrane region" description="Helical" evidence="5">
    <location>
        <begin position="210"/>
        <end position="230"/>
    </location>
</feature>